<dbReference type="EMBL" id="DAANGX010000033">
    <property type="protein sequence ID" value="HAC9822397.1"/>
    <property type="molecule type" value="Genomic_DNA"/>
</dbReference>
<dbReference type="PATRIC" id="fig|28901.787.peg.5131"/>
<dbReference type="EMBL" id="KP899806">
    <property type="protein sequence ID" value="AKJ20365.1"/>
    <property type="molecule type" value="Genomic_DNA"/>
</dbReference>
<dbReference type="EMBL" id="DAANFW010000030">
    <property type="protein sequence ID" value="HAC9693385.1"/>
    <property type="molecule type" value="Genomic_DNA"/>
</dbReference>
<evidence type="ECO:0000313" key="8">
    <source>
        <dbReference type="EMBL" id="HAD3314465.1"/>
    </source>
</evidence>
<dbReference type="EMBL" id="DAANHM010000036">
    <property type="protein sequence ID" value="HAC9896274.1"/>
    <property type="molecule type" value="Genomic_DNA"/>
</dbReference>
<dbReference type="AlphaFoldDB" id="A0A0G3B5V4"/>
<dbReference type="EMBL" id="KP899805">
    <property type="protein sequence ID" value="AKJ20187.1"/>
    <property type="molecule type" value="Genomic_DNA"/>
</dbReference>
<gene>
    <name evidence="11" type="ORF">AU613_19090</name>
    <name evidence="5" type="ORF">G0K70_22535</name>
    <name evidence="4" type="ORF">G0K78_19615</name>
    <name evidence="6" type="ORF">G0L07_11540</name>
    <name evidence="7" type="ORF">G0L24_19780</name>
    <name evidence="8" type="ORF">G1O83_23955</name>
    <name evidence="10" type="ORF">G9C49_004316</name>
    <name evidence="9" type="ORF">GTH89_14555</name>
</gene>
<reference evidence="6" key="4">
    <citation type="submission" date="2019-08" db="EMBL/GenBank/DDBJ databases">
        <authorList>
            <consortium name="NCBI Pathogen Detection Project"/>
        </authorList>
    </citation>
    <scope>NUCLEOTIDE SEQUENCE</scope>
    <source>
        <strain evidence="10">2011-60-876-1</strain>
        <strain evidence="9">373DRC</strain>
        <strain evidence="6">D14916</strain>
        <strain evidence="7">I32</strain>
        <strain evidence="4">S05012-15</strain>
        <strain evidence="5">S05117-15</strain>
        <strain evidence="8">Typhimurium</strain>
    </source>
</reference>
<reference evidence="11" key="3">
    <citation type="submission" date="2018-08" db="EMBL/GenBank/DDBJ databases">
        <authorList>
            <person name="Ashton P.M."/>
            <person name="Dallman T."/>
            <person name="Nair S."/>
            <person name="De Pinna E."/>
            <person name="Peters T."/>
            <person name="Grant K."/>
        </authorList>
    </citation>
    <scope>NUCLEOTIDE SEQUENCE [LARGE SCALE GENOMIC DNA]</scope>
    <source>
        <strain evidence="11">29290</strain>
    </source>
</reference>
<reference evidence="2" key="1">
    <citation type="submission" date="2015-03" db="EMBL/GenBank/DDBJ databases">
        <title>Complete genome sequences of four Salmonella Typhimurium IncHI1 plasmids and their characteristics.</title>
        <authorList>
            <person name="Kubasova T."/>
            <person name="Matiasovicova J."/>
            <person name="Cejkova D."/>
            <person name="Sekelova Z."/>
            <person name="Polansky O."/>
            <person name="Medvecky M."/>
            <person name="Rychlik I."/>
            <person name="Juricova H."/>
        </authorList>
    </citation>
    <scope>NUCLEOTIDE SEQUENCE</scope>
    <source>
        <strain evidence="2">109/9</strain>
        <strain evidence="3">B71</strain>
        <strain evidence="1">F8475</strain>
        <plasmid evidence="2">p109/9</plasmid>
        <plasmid evidence="3">pB71</plasmid>
        <plasmid evidence="1">pF8475</plasmid>
    </source>
</reference>
<dbReference type="EMBL" id="DAATUV010000016">
    <property type="protein sequence ID" value="HAF0196930.1"/>
    <property type="molecule type" value="Genomic_DNA"/>
</dbReference>
<dbReference type="EMBL" id="RSUA01000042">
    <property type="protein sequence ID" value="MIT50957.1"/>
    <property type="molecule type" value="Genomic_DNA"/>
</dbReference>
<organism evidence="2">
    <name type="scientific">Salmonella typhimurium</name>
    <dbReference type="NCBI Taxonomy" id="90371"/>
    <lineage>
        <taxon>Bacteria</taxon>
        <taxon>Pseudomonadati</taxon>
        <taxon>Pseudomonadota</taxon>
        <taxon>Gammaproteobacteria</taxon>
        <taxon>Enterobacterales</taxon>
        <taxon>Enterobacteriaceae</taxon>
        <taxon>Salmonella</taxon>
    </lineage>
</organism>
<dbReference type="EMBL" id="DAAOJG010000031">
    <property type="protein sequence ID" value="HAD3314465.1"/>
    <property type="molecule type" value="Genomic_DNA"/>
</dbReference>
<evidence type="ECO:0000313" key="9">
    <source>
        <dbReference type="EMBL" id="HAF0196930.1"/>
    </source>
</evidence>
<dbReference type="EMBL" id="KP899804">
    <property type="protein sequence ID" value="AKJ19990.1"/>
    <property type="molecule type" value="Genomic_DNA"/>
</dbReference>
<name>A0A0G3B5V4_SALTM</name>
<evidence type="ECO:0000313" key="1">
    <source>
        <dbReference type="EMBL" id="AKJ19990.1"/>
    </source>
</evidence>
<evidence type="ECO:0000313" key="10">
    <source>
        <dbReference type="EMBL" id="HAF0254298.1"/>
    </source>
</evidence>
<evidence type="ECO:0000313" key="2">
    <source>
        <dbReference type="EMBL" id="AKJ20187.1"/>
    </source>
</evidence>
<sequence length="145" mass="16808">MYKYDRNRQTFNLINALQPVYRNNGGGLFEFDRRKQHETADLIFEALTFSPTPELELAKFVRLKSVRRIAQFDDGEVRYGVHVELDEAVNINSFRIFKDDNTGGFDFYLFSVLGNNAELVQINLDASNIHLQDIFERSTGLCLSY</sequence>
<proteinExistence type="predicted"/>
<dbReference type="EMBL" id="DAATVE010000035">
    <property type="protein sequence ID" value="HAF0254298.1"/>
    <property type="molecule type" value="Genomic_DNA"/>
</dbReference>
<geneLocation type="plasmid" evidence="1">
    <name>pF8475</name>
</geneLocation>
<dbReference type="EMBL" id="DAANFV010000017">
    <property type="protein sequence ID" value="HAC9687780.1"/>
    <property type="molecule type" value="Genomic_DNA"/>
</dbReference>
<dbReference type="RefSeq" id="WP_000280013.1">
    <property type="nucleotide sequence ID" value="NZ_CBDFRU010000025.1"/>
</dbReference>
<evidence type="ECO:0000313" key="3">
    <source>
        <dbReference type="EMBL" id="AKJ20365.1"/>
    </source>
</evidence>
<evidence type="ECO:0000313" key="5">
    <source>
        <dbReference type="EMBL" id="HAC9693385.1"/>
    </source>
</evidence>
<dbReference type="Proteomes" id="UP000885258">
    <property type="component" value="Unassembled WGS sequence"/>
</dbReference>
<geneLocation type="plasmid" evidence="3">
    <name>pB71</name>
</geneLocation>
<evidence type="ECO:0000313" key="4">
    <source>
        <dbReference type="EMBL" id="HAC9687780.1"/>
    </source>
</evidence>
<evidence type="ECO:0000313" key="6">
    <source>
        <dbReference type="EMBL" id="HAC9822397.1"/>
    </source>
</evidence>
<reference evidence="4" key="2">
    <citation type="journal article" date="2018" name="Genome Biol.">
        <title>SKESA: strategic k-mer extension for scrupulous assemblies.</title>
        <authorList>
            <person name="Souvorov A."/>
            <person name="Agarwala R."/>
            <person name="Lipman D.J."/>
        </authorList>
    </citation>
    <scope>NUCLEOTIDE SEQUENCE</scope>
    <source>
        <strain evidence="10">2011-60-876-1</strain>
        <strain evidence="9">373DRC</strain>
        <strain evidence="6">D14916</strain>
        <strain evidence="7">I32</strain>
        <strain evidence="4">S05012-15</strain>
        <strain evidence="5">S05117-15</strain>
        <strain evidence="8">Typhimurium</strain>
    </source>
</reference>
<accession>A0A6C8YVB1</accession>
<evidence type="ECO:0000313" key="7">
    <source>
        <dbReference type="EMBL" id="HAC9896274.1"/>
    </source>
</evidence>
<protein>
    <submittedName>
        <fullName evidence="2">Uncharacterized protein</fullName>
    </submittedName>
</protein>
<keyword evidence="2" id="KW-0614">Plasmid</keyword>
<accession>A0A0G3B5V4</accession>
<evidence type="ECO:0000313" key="11">
    <source>
        <dbReference type="EMBL" id="MIT50957.1"/>
    </source>
</evidence>
<geneLocation type="plasmid" evidence="2">
    <name>p109/9</name>
</geneLocation>